<keyword evidence="1" id="KW-0472">Membrane</keyword>
<protein>
    <submittedName>
        <fullName evidence="2">Uncharacterized protein</fullName>
    </submittedName>
</protein>
<keyword evidence="1" id="KW-0812">Transmembrane</keyword>
<dbReference type="Proteomes" id="UP000053462">
    <property type="component" value="Unassembled WGS sequence"/>
</dbReference>
<dbReference type="STRING" id="227598.APY94_02990"/>
<dbReference type="EMBL" id="LLYW01000008">
    <property type="protein sequence ID" value="KUH34256.1"/>
    <property type="molecule type" value="Genomic_DNA"/>
</dbReference>
<proteinExistence type="predicted"/>
<evidence type="ECO:0000313" key="2">
    <source>
        <dbReference type="EMBL" id="KUH34256.1"/>
    </source>
</evidence>
<evidence type="ECO:0000256" key="1">
    <source>
        <dbReference type="SAM" id="Phobius"/>
    </source>
</evidence>
<accession>A0A100XYZ3</accession>
<dbReference type="AlphaFoldDB" id="A0A100XYZ3"/>
<keyword evidence="3" id="KW-1185">Reference proteome</keyword>
<dbReference type="OrthoDB" id="102330at2157"/>
<feature type="transmembrane region" description="Helical" evidence="1">
    <location>
        <begin position="59"/>
        <end position="77"/>
    </location>
</feature>
<sequence length="82" mass="9243">MSGVNLIDFVMPVATPAPEGKSEVVKRVGGFKLSLPKKKDIEPKSPAEPQRDRVEWWKLLLPIVGIIIVVKIATWYARRYGK</sequence>
<organism evidence="2 3">
    <name type="scientific">Thermococcus celericrescens</name>
    <dbReference type="NCBI Taxonomy" id="227598"/>
    <lineage>
        <taxon>Archaea</taxon>
        <taxon>Methanobacteriati</taxon>
        <taxon>Methanobacteriota</taxon>
        <taxon>Thermococci</taxon>
        <taxon>Thermococcales</taxon>
        <taxon>Thermococcaceae</taxon>
        <taxon>Thermococcus</taxon>
    </lineage>
</organism>
<gene>
    <name evidence="2" type="ORF">APY94_02990</name>
</gene>
<dbReference type="RefSeq" id="WP_058938231.1">
    <property type="nucleotide sequence ID" value="NZ_LLYW01000008.1"/>
</dbReference>
<comment type="caution">
    <text evidence="2">The sequence shown here is derived from an EMBL/GenBank/DDBJ whole genome shotgun (WGS) entry which is preliminary data.</text>
</comment>
<reference evidence="2 3" key="1">
    <citation type="submission" date="2015-10" db="EMBL/GenBank/DDBJ databases">
        <title>Draft genome sequence of Thermococcus celericrescens strain DSM 17994.</title>
        <authorList>
            <person name="Hong S.-J."/>
            <person name="Park C.-E."/>
            <person name="Shin J.-H."/>
        </authorList>
    </citation>
    <scope>NUCLEOTIDE SEQUENCE [LARGE SCALE GENOMIC DNA]</scope>
    <source>
        <strain evidence="2 3">DSM 17994</strain>
    </source>
</reference>
<keyword evidence="1" id="KW-1133">Transmembrane helix</keyword>
<evidence type="ECO:0000313" key="3">
    <source>
        <dbReference type="Proteomes" id="UP000053462"/>
    </source>
</evidence>
<name>A0A100XYZ3_9EURY</name>